<name>A0A1F6FHL2_9BACT</name>
<comment type="caution">
    <text evidence="2">The sequence shown here is derived from an EMBL/GenBank/DDBJ whole genome shotgun (WGS) entry which is preliminary data.</text>
</comment>
<dbReference type="AlphaFoldDB" id="A0A1F6FHL2"/>
<dbReference type="PANTHER" id="PTHR20854:SF4">
    <property type="entry name" value="INOSITOL-1-MONOPHOSPHATASE-RELATED"/>
    <property type="match status" value="1"/>
</dbReference>
<keyword evidence="1" id="KW-0460">Magnesium</keyword>
<dbReference type="Pfam" id="PF00459">
    <property type="entry name" value="Inositol_P"/>
    <property type="match status" value="1"/>
</dbReference>
<keyword evidence="1" id="KW-0479">Metal-binding</keyword>
<reference evidence="2 3" key="1">
    <citation type="journal article" date="2016" name="Nat. Commun.">
        <title>Thousands of microbial genomes shed light on interconnected biogeochemical processes in an aquifer system.</title>
        <authorList>
            <person name="Anantharaman K."/>
            <person name="Brown C.T."/>
            <person name="Hug L.A."/>
            <person name="Sharon I."/>
            <person name="Castelle C.J."/>
            <person name="Probst A.J."/>
            <person name="Thomas B.C."/>
            <person name="Singh A."/>
            <person name="Wilkins M.J."/>
            <person name="Karaoz U."/>
            <person name="Brodie E.L."/>
            <person name="Williams K.H."/>
            <person name="Hubbard S.S."/>
            <person name="Banfield J.F."/>
        </authorList>
    </citation>
    <scope>NUCLEOTIDE SEQUENCE [LARGE SCALE GENOMIC DNA]</scope>
</reference>
<organism evidence="2 3">
    <name type="scientific">Candidatus Kaiserbacteria bacterium RIFCSPLOWO2_12_FULL_45_26</name>
    <dbReference type="NCBI Taxonomy" id="1798525"/>
    <lineage>
        <taxon>Bacteria</taxon>
        <taxon>Candidatus Kaiseribacteriota</taxon>
    </lineage>
</organism>
<dbReference type="SUPFAM" id="SSF56655">
    <property type="entry name" value="Carbohydrate phosphatase"/>
    <property type="match status" value="1"/>
</dbReference>
<dbReference type="GO" id="GO:0006020">
    <property type="term" value="P:inositol metabolic process"/>
    <property type="evidence" value="ECO:0007669"/>
    <property type="project" value="TreeGrafter"/>
</dbReference>
<evidence type="ECO:0000256" key="1">
    <source>
        <dbReference type="PIRSR" id="PIRSR600760-2"/>
    </source>
</evidence>
<dbReference type="Gene3D" id="3.30.540.10">
    <property type="entry name" value="Fructose-1,6-Bisphosphatase, subunit A, domain 1"/>
    <property type="match status" value="1"/>
</dbReference>
<accession>A0A1F6FHL2</accession>
<dbReference type="GO" id="GO:0008934">
    <property type="term" value="F:inositol monophosphate 1-phosphatase activity"/>
    <property type="evidence" value="ECO:0007669"/>
    <property type="project" value="TreeGrafter"/>
</dbReference>
<comment type="cofactor">
    <cofactor evidence="1">
        <name>Mg(2+)</name>
        <dbReference type="ChEBI" id="CHEBI:18420"/>
    </cofactor>
</comment>
<dbReference type="Proteomes" id="UP000177325">
    <property type="component" value="Unassembled WGS sequence"/>
</dbReference>
<protein>
    <recommendedName>
        <fullName evidence="4">Inositol monophosphatase</fullName>
    </recommendedName>
</protein>
<feature type="binding site" evidence="1">
    <location>
        <position position="69"/>
    </location>
    <ligand>
        <name>Mg(2+)</name>
        <dbReference type="ChEBI" id="CHEBI:18420"/>
        <label>1</label>
        <note>catalytic</note>
    </ligand>
</feature>
<dbReference type="GO" id="GO:0007165">
    <property type="term" value="P:signal transduction"/>
    <property type="evidence" value="ECO:0007669"/>
    <property type="project" value="TreeGrafter"/>
</dbReference>
<dbReference type="GO" id="GO:0046872">
    <property type="term" value="F:metal ion binding"/>
    <property type="evidence" value="ECO:0007669"/>
    <property type="project" value="UniProtKB-KW"/>
</dbReference>
<dbReference type="InterPro" id="IPR000760">
    <property type="entry name" value="Inositol_monophosphatase-like"/>
</dbReference>
<feature type="binding site" evidence="1">
    <location>
        <position position="88"/>
    </location>
    <ligand>
        <name>Mg(2+)</name>
        <dbReference type="ChEBI" id="CHEBI:18420"/>
        <label>1</label>
        <note>catalytic</note>
    </ligand>
</feature>
<dbReference type="PRINTS" id="PR00377">
    <property type="entry name" value="IMPHPHTASES"/>
</dbReference>
<evidence type="ECO:0000313" key="2">
    <source>
        <dbReference type="EMBL" id="OGG85339.1"/>
    </source>
</evidence>
<sequence>MSSTKVMQTMIQATLAGMAQVRLGQRSAVGQVVTKQGDGQNTVVTKWDKVSEAAILAVLKQSPYDVWSEEVGFVDQGGGKQDLVFLVDPLDGSKPFAIGAPTSTVSVALYDIKRKTVTACVVGEPATGKVMFAEEGSGTFAFYSSGDLEADLHVAEETKVWAGQFGSGSVVLVDCYHGFALKDHPVTSPATWGRLMVALNDIGITYAMGTNCGHYALLALGRNSVAGVITTCRGGPHDITPGLLVTEAGGVVQSFSNKGGTLQEVVPLSVMDANFMIGANNAETAERLVTIFKEVLMTA</sequence>
<dbReference type="EMBL" id="MFMM01000001">
    <property type="protein sequence ID" value="OGG85339.1"/>
    <property type="molecule type" value="Genomic_DNA"/>
</dbReference>
<evidence type="ECO:0008006" key="4">
    <source>
        <dbReference type="Google" id="ProtNLM"/>
    </source>
</evidence>
<evidence type="ECO:0000313" key="3">
    <source>
        <dbReference type="Proteomes" id="UP000177325"/>
    </source>
</evidence>
<feature type="binding site" evidence="1">
    <location>
        <position position="90"/>
    </location>
    <ligand>
        <name>Mg(2+)</name>
        <dbReference type="ChEBI" id="CHEBI:18420"/>
        <label>2</label>
    </ligand>
</feature>
<dbReference type="STRING" id="1798525.A3G90_04800"/>
<dbReference type="PANTHER" id="PTHR20854">
    <property type="entry name" value="INOSITOL MONOPHOSPHATASE"/>
    <property type="match status" value="1"/>
</dbReference>
<gene>
    <name evidence="2" type="ORF">A3G90_04800</name>
</gene>
<proteinExistence type="predicted"/>
<feature type="binding site" evidence="1">
    <location>
        <position position="91"/>
    </location>
    <ligand>
        <name>Mg(2+)</name>
        <dbReference type="ChEBI" id="CHEBI:18420"/>
        <label>1</label>
        <note>catalytic</note>
    </ligand>
</feature>